<dbReference type="AlphaFoldDB" id="A0A1V8M4A9"/>
<evidence type="ECO:0000313" key="2">
    <source>
        <dbReference type="EMBL" id="OQK16316.1"/>
    </source>
</evidence>
<dbReference type="PANTHER" id="PTHR48079">
    <property type="entry name" value="PROTEIN YEEZ"/>
    <property type="match status" value="1"/>
</dbReference>
<dbReference type="GO" id="GO:0005737">
    <property type="term" value="C:cytoplasm"/>
    <property type="evidence" value="ECO:0007669"/>
    <property type="project" value="TreeGrafter"/>
</dbReference>
<proteinExistence type="predicted"/>
<dbReference type="InterPro" id="IPR051783">
    <property type="entry name" value="NAD(P)-dependent_oxidoreduct"/>
</dbReference>
<feature type="domain" description="NAD(P)-binding" evidence="1">
    <location>
        <begin position="8"/>
        <end position="146"/>
    </location>
</feature>
<dbReference type="GO" id="GO:0004029">
    <property type="term" value="F:aldehyde dehydrogenase (NAD+) activity"/>
    <property type="evidence" value="ECO:0007669"/>
    <property type="project" value="TreeGrafter"/>
</dbReference>
<dbReference type="STRING" id="1420851.AU255_12935"/>
<evidence type="ECO:0000259" key="1">
    <source>
        <dbReference type="Pfam" id="PF13460"/>
    </source>
</evidence>
<dbReference type="PANTHER" id="PTHR48079:SF6">
    <property type="entry name" value="NAD(P)-BINDING DOMAIN-CONTAINING PROTEIN-RELATED"/>
    <property type="match status" value="1"/>
</dbReference>
<gene>
    <name evidence="2" type="ORF">AU255_12935</name>
</gene>
<accession>A0A1V8M4A9</accession>
<sequence>MQTISILGSGWLGLPLAEHFLTQGYQIHASTRSTEHLNKLKCVKANAFIVDIDNLSDITQFLQADCLIINITCKNLTSFTQLIKQIEQSSITKVLFVSSTSVYDNLNKVVTEAEGAELEESPLWQIEQLFSRNLNFTTTIVRFSGLVGYSRHPGNFFRPGKVVAQPEAPVNLIHRDDCIGIISAIIEQNVWGEVFNACAATHPSKREFYTHARNLLNLPTPKFANTTETTYKIVSHAKVQQVLNYQFMHPDLMSIRF</sequence>
<dbReference type="EMBL" id="LPUF01000002">
    <property type="protein sequence ID" value="OQK16316.1"/>
    <property type="molecule type" value="Genomic_DNA"/>
</dbReference>
<dbReference type="InterPro" id="IPR016040">
    <property type="entry name" value="NAD(P)-bd_dom"/>
</dbReference>
<keyword evidence="3" id="KW-1185">Reference proteome</keyword>
<dbReference type="Gene3D" id="3.40.50.720">
    <property type="entry name" value="NAD(P)-binding Rossmann-like Domain"/>
    <property type="match status" value="1"/>
</dbReference>
<comment type="caution">
    <text evidence="2">The sequence shown here is derived from an EMBL/GenBank/DDBJ whole genome shotgun (WGS) entry which is preliminary data.</text>
</comment>
<dbReference type="Pfam" id="PF13460">
    <property type="entry name" value="NAD_binding_10"/>
    <property type="match status" value="1"/>
</dbReference>
<organism evidence="2 3">
    <name type="scientific">Methyloprofundus sedimenti</name>
    <dbReference type="NCBI Taxonomy" id="1420851"/>
    <lineage>
        <taxon>Bacteria</taxon>
        <taxon>Pseudomonadati</taxon>
        <taxon>Pseudomonadota</taxon>
        <taxon>Gammaproteobacteria</taxon>
        <taxon>Methylococcales</taxon>
        <taxon>Methylococcaceae</taxon>
        <taxon>Methyloprofundus</taxon>
    </lineage>
</organism>
<reference evidence="2 3" key="1">
    <citation type="submission" date="2015-12" db="EMBL/GenBank/DDBJ databases">
        <authorList>
            <person name="Shamseldin A."/>
            <person name="Moawad H."/>
            <person name="Abd El-Rahim W.M."/>
            <person name="Sadowsky M.J."/>
        </authorList>
    </citation>
    <scope>NUCLEOTIDE SEQUENCE [LARGE SCALE GENOMIC DNA]</scope>
    <source>
        <strain evidence="2 3">WF1</strain>
    </source>
</reference>
<dbReference type="InterPro" id="IPR036291">
    <property type="entry name" value="NAD(P)-bd_dom_sf"/>
</dbReference>
<name>A0A1V8M4A9_9GAMM</name>
<dbReference type="SUPFAM" id="SSF51735">
    <property type="entry name" value="NAD(P)-binding Rossmann-fold domains"/>
    <property type="match status" value="1"/>
</dbReference>
<dbReference type="OrthoDB" id="9808276at2"/>
<evidence type="ECO:0000313" key="3">
    <source>
        <dbReference type="Proteomes" id="UP000191980"/>
    </source>
</evidence>
<dbReference type="Proteomes" id="UP000191980">
    <property type="component" value="Unassembled WGS sequence"/>
</dbReference>
<protein>
    <recommendedName>
        <fullName evidence="1">NAD(P)-binding domain-containing protein</fullName>
    </recommendedName>
</protein>